<dbReference type="OrthoDB" id="9778236at2"/>
<dbReference type="InterPro" id="IPR059052">
    <property type="entry name" value="HH_YbhG-like"/>
</dbReference>
<evidence type="ECO:0000256" key="1">
    <source>
        <dbReference type="ARBA" id="ARBA00004418"/>
    </source>
</evidence>
<name>E5Y7A9_BILW3</name>
<feature type="transmembrane region" description="Helical" evidence="6">
    <location>
        <begin position="5"/>
        <end position="23"/>
    </location>
</feature>
<reference evidence="9 10" key="2">
    <citation type="submission" date="2013-04" db="EMBL/GenBank/DDBJ databases">
        <title>The Genome Sequence of Bilophila wadsworthia 3_1_6.</title>
        <authorList>
            <consortium name="The Broad Institute Genomics Platform"/>
            <person name="Earl A."/>
            <person name="Ward D."/>
            <person name="Feldgarden M."/>
            <person name="Gevers D."/>
            <person name="Sibley C."/>
            <person name="Strauss J."/>
            <person name="Allen-Vercoe E."/>
            <person name="Walker B."/>
            <person name="Young S."/>
            <person name="Zeng Q."/>
            <person name="Gargeya S."/>
            <person name="Fitzgerald M."/>
            <person name="Haas B."/>
            <person name="Abouelleil A."/>
            <person name="Allen A.W."/>
            <person name="Alvarado L."/>
            <person name="Arachchi H.M."/>
            <person name="Berlin A.M."/>
            <person name="Chapman S.B."/>
            <person name="Gainer-Dewar J."/>
            <person name="Goldberg J."/>
            <person name="Griggs A."/>
            <person name="Gujja S."/>
            <person name="Hansen M."/>
            <person name="Howarth C."/>
            <person name="Imamovic A."/>
            <person name="Ireland A."/>
            <person name="Larimer J."/>
            <person name="McCowan C."/>
            <person name="Murphy C."/>
            <person name="Pearson M."/>
            <person name="Poon T.W."/>
            <person name="Priest M."/>
            <person name="Roberts A."/>
            <person name="Saif S."/>
            <person name="Shea T."/>
            <person name="Sisk P."/>
            <person name="Sykes S."/>
            <person name="Wortman J."/>
            <person name="Nusbaum C."/>
            <person name="Birren B."/>
        </authorList>
    </citation>
    <scope>NUCLEOTIDE SEQUENCE [LARGE SCALE GENOMIC DNA]</scope>
    <source>
        <strain evidence="9 10">3_1_6</strain>
    </source>
</reference>
<dbReference type="Gene3D" id="2.40.50.100">
    <property type="match status" value="1"/>
</dbReference>
<dbReference type="GO" id="GO:0042597">
    <property type="term" value="C:periplasmic space"/>
    <property type="evidence" value="ECO:0007669"/>
    <property type="project" value="UniProtKB-SubCell"/>
</dbReference>
<dbReference type="PANTHER" id="PTHR32347:SF29">
    <property type="entry name" value="UPF0194 MEMBRANE PROTEIN YBHG"/>
    <property type="match status" value="1"/>
</dbReference>
<dbReference type="Gene3D" id="2.40.30.170">
    <property type="match status" value="1"/>
</dbReference>
<keyword evidence="5" id="KW-0175">Coiled coil</keyword>
<comment type="similarity">
    <text evidence="2">Belongs to the UPF0194 family.</text>
</comment>
<evidence type="ECO:0000313" key="10">
    <source>
        <dbReference type="Proteomes" id="UP000006034"/>
    </source>
</evidence>
<dbReference type="NCBIfam" id="NF002939">
    <property type="entry name" value="PRK03598.1"/>
    <property type="match status" value="1"/>
</dbReference>
<keyword evidence="6" id="KW-0472">Membrane</keyword>
<dbReference type="STRING" id="563192.HMPREF0179_02074"/>
<proteinExistence type="inferred from homology"/>
<dbReference type="GeneID" id="78085214"/>
<dbReference type="InterPro" id="IPR050465">
    <property type="entry name" value="UPF0194_transport"/>
</dbReference>
<dbReference type="InterPro" id="IPR058792">
    <property type="entry name" value="Beta-barrel_RND_2"/>
</dbReference>
<dbReference type="eggNOG" id="COG0845">
    <property type="taxonomic scope" value="Bacteria"/>
</dbReference>
<keyword evidence="6" id="KW-0812">Transmembrane</keyword>
<gene>
    <name evidence="9" type="ORF">HMPREF0179_02074</name>
</gene>
<protein>
    <submittedName>
        <fullName evidence="9">HlyD family secretion protein</fullName>
    </submittedName>
</protein>
<keyword evidence="4" id="KW-0574">Periplasm</keyword>
<feature type="domain" description="CusB-like beta-barrel" evidence="8">
    <location>
        <begin position="239"/>
        <end position="326"/>
    </location>
</feature>
<dbReference type="Gene3D" id="1.10.287.470">
    <property type="entry name" value="Helix hairpin bin"/>
    <property type="match status" value="1"/>
</dbReference>
<comment type="subcellular location">
    <subcellularLocation>
        <location evidence="1">Periplasm</location>
    </subcellularLocation>
</comment>
<evidence type="ECO:0000256" key="3">
    <source>
        <dbReference type="ARBA" id="ARBA00022729"/>
    </source>
</evidence>
<keyword evidence="3" id="KW-0732">Signal</keyword>
<evidence type="ECO:0000259" key="7">
    <source>
        <dbReference type="Pfam" id="PF25881"/>
    </source>
</evidence>
<dbReference type="RefSeq" id="WP_005027864.1">
    <property type="nucleotide sequence ID" value="NZ_KE150238.1"/>
</dbReference>
<dbReference type="AlphaFoldDB" id="E5Y7A9"/>
<keyword evidence="10" id="KW-1185">Reference proteome</keyword>
<dbReference type="Pfam" id="PF25954">
    <property type="entry name" value="Beta-barrel_RND_2"/>
    <property type="match status" value="1"/>
</dbReference>
<reference evidence="9 10" key="1">
    <citation type="submission" date="2010-10" db="EMBL/GenBank/DDBJ databases">
        <authorList>
            <consortium name="The Broad Institute Genome Sequencing Platform"/>
            <person name="Ward D."/>
            <person name="Earl A."/>
            <person name="Feldgarden M."/>
            <person name="Young S.K."/>
            <person name="Gargeya S."/>
            <person name="Zeng Q."/>
            <person name="Alvarado L."/>
            <person name="Berlin A."/>
            <person name="Bochicchio J."/>
            <person name="Chapman S.B."/>
            <person name="Chen Z."/>
            <person name="Freedman E."/>
            <person name="Gellesch M."/>
            <person name="Goldberg J."/>
            <person name="Griggs A."/>
            <person name="Gujja S."/>
            <person name="Heilman E."/>
            <person name="Heiman D."/>
            <person name="Howarth C."/>
            <person name="Mehta T."/>
            <person name="Neiman D."/>
            <person name="Pearson M."/>
            <person name="Roberts A."/>
            <person name="Saif S."/>
            <person name="Shea T."/>
            <person name="Shenoy N."/>
            <person name="Sisk P."/>
            <person name="Stolte C."/>
            <person name="Sykes S."/>
            <person name="White J."/>
            <person name="Yandava C."/>
            <person name="Allen-Vercoe E."/>
            <person name="Sibley C."/>
            <person name="Ambrose C.E."/>
            <person name="Strauss J."/>
            <person name="Daigneault M."/>
            <person name="Haas B."/>
            <person name="Nusbaum C."/>
            <person name="Birren B."/>
        </authorList>
    </citation>
    <scope>NUCLEOTIDE SEQUENCE [LARGE SCALE GENOMIC DNA]</scope>
    <source>
        <strain evidence="9 10">3_1_6</strain>
    </source>
</reference>
<keyword evidence="6" id="KW-1133">Transmembrane helix</keyword>
<evidence type="ECO:0000256" key="6">
    <source>
        <dbReference type="SAM" id="Phobius"/>
    </source>
</evidence>
<feature type="domain" description="YbhG-like alpha-helical hairpin" evidence="7">
    <location>
        <begin position="74"/>
        <end position="203"/>
    </location>
</feature>
<dbReference type="Pfam" id="PF25881">
    <property type="entry name" value="HH_YBHG"/>
    <property type="match status" value="1"/>
</dbReference>
<dbReference type="Proteomes" id="UP000006034">
    <property type="component" value="Unassembled WGS sequence"/>
</dbReference>
<dbReference type="SUPFAM" id="SSF111369">
    <property type="entry name" value="HlyD-like secretion proteins"/>
    <property type="match status" value="3"/>
</dbReference>
<evidence type="ECO:0000256" key="2">
    <source>
        <dbReference type="ARBA" id="ARBA00010602"/>
    </source>
</evidence>
<comment type="caution">
    <text evidence="9">The sequence shown here is derived from an EMBL/GenBank/DDBJ whole genome shotgun (WGS) entry which is preliminary data.</text>
</comment>
<sequence>MLKRIIVILVVLACAAGGIWWLYDGKRQPSDLLTLYGNVDIRQVDVGFRVGGRVTELFKEEGDAVKTGERLARLDAKPYEEVFDQAAAQLSMQEIELRKMVAGYRTEDIEQARATLSGAQAVYANAASNLRRVERLRQQNAVSQQSLDEARASYGDALSRRNAAREQLQLMESGYRSEDVERQKAAVEAARAELARATTNLQDTELFAPQDGVVLTRVHEIGAVVQGGQTVYTVTLNNPVWIRAYVTQPNLGNIRPGQEVLLSIDATPDKTYRGRIGFISPTAEFTPKTVETKEVRNDLVFRFRVIADDPDNVMRQGMPVTVTLRKDGGKP</sequence>
<dbReference type="HOGENOM" id="CLU_018816_6_3_7"/>
<dbReference type="EMBL" id="ADCP02000001">
    <property type="protein sequence ID" value="EFV44121.1"/>
    <property type="molecule type" value="Genomic_DNA"/>
</dbReference>
<evidence type="ECO:0000313" key="9">
    <source>
        <dbReference type="EMBL" id="EFV44121.1"/>
    </source>
</evidence>
<evidence type="ECO:0000256" key="4">
    <source>
        <dbReference type="ARBA" id="ARBA00022764"/>
    </source>
</evidence>
<dbReference type="PANTHER" id="PTHR32347">
    <property type="entry name" value="EFFLUX SYSTEM COMPONENT YKNX-RELATED"/>
    <property type="match status" value="1"/>
</dbReference>
<accession>E5Y7A9</accession>
<evidence type="ECO:0000259" key="8">
    <source>
        <dbReference type="Pfam" id="PF25954"/>
    </source>
</evidence>
<organism evidence="9 10">
    <name type="scientific">Bilophila wadsworthia (strain 3_1_6)</name>
    <dbReference type="NCBI Taxonomy" id="563192"/>
    <lineage>
        <taxon>Bacteria</taxon>
        <taxon>Pseudomonadati</taxon>
        <taxon>Thermodesulfobacteriota</taxon>
        <taxon>Desulfovibrionia</taxon>
        <taxon>Desulfovibrionales</taxon>
        <taxon>Desulfovibrionaceae</taxon>
        <taxon>Bilophila</taxon>
    </lineage>
</organism>
<evidence type="ECO:0000256" key="5">
    <source>
        <dbReference type="ARBA" id="ARBA00023054"/>
    </source>
</evidence>